<keyword evidence="6" id="KW-0813">Transport</keyword>
<comment type="subcellular location">
    <subcellularLocation>
        <location evidence="6">Cell membrane</location>
        <topology evidence="6">Multi-pass membrane protein</topology>
    </subcellularLocation>
    <subcellularLocation>
        <location evidence="1">Membrane</location>
        <topology evidence="1">Multi-pass membrane protein</topology>
    </subcellularLocation>
</comment>
<feature type="transmembrane region" description="Helical" evidence="6">
    <location>
        <begin position="29"/>
        <end position="49"/>
    </location>
</feature>
<evidence type="ECO:0000256" key="6">
    <source>
        <dbReference type="RuleBase" id="RU361157"/>
    </source>
</evidence>
<gene>
    <name evidence="8" type="ORF">Pa4123_51340</name>
</gene>
<name>A0ABQ5QZZ0_9ACTN</name>
<dbReference type="RefSeq" id="WP_281899800.1">
    <property type="nucleotide sequence ID" value="NZ_BSDI01000028.1"/>
</dbReference>
<dbReference type="InterPro" id="IPR000412">
    <property type="entry name" value="ABC_2_transport"/>
</dbReference>
<dbReference type="Pfam" id="PF01061">
    <property type="entry name" value="ABC2_membrane"/>
    <property type="match status" value="1"/>
</dbReference>
<dbReference type="EMBL" id="BSDI01000028">
    <property type="protein sequence ID" value="GLH99857.1"/>
    <property type="molecule type" value="Genomic_DNA"/>
</dbReference>
<evidence type="ECO:0000256" key="4">
    <source>
        <dbReference type="ARBA" id="ARBA00023136"/>
    </source>
</evidence>
<keyword evidence="4 6" id="KW-0472">Membrane</keyword>
<organism evidence="8 9">
    <name type="scientific">Phytohabitans aurantiacus</name>
    <dbReference type="NCBI Taxonomy" id="3016789"/>
    <lineage>
        <taxon>Bacteria</taxon>
        <taxon>Bacillati</taxon>
        <taxon>Actinomycetota</taxon>
        <taxon>Actinomycetes</taxon>
        <taxon>Micromonosporales</taxon>
        <taxon>Micromonosporaceae</taxon>
    </lineage>
</organism>
<evidence type="ECO:0000259" key="7">
    <source>
        <dbReference type="PROSITE" id="PS51012"/>
    </source>
</evidence>
<keyword evidence="9" id="KW-1185">Reference proteome</keyword>
<dbReference type="InterPro" id="IPR047817">
    <property type="entry name" value="ABC2_TM_bact-type"/>
</dbReference>
<dbReference type="Proteomes" id="UP001144280">
    <property type="component" value="Unassembled WGS sequence"/>
</dbReference>
<evidence type="ECO:0000313" key="8">
    <source>
        <dbReference type="EMBL" id="GLH99857.1"/>
    </source>
</evidence>
<feature type="transmembrane region" description="Helical" evidence="6">
    <location>
        <begin position="61"/>
        <end position="84"/>
    </location>
</feature>
<evidence type="ECO:0000256" key="1">
    <source>
        <dbReference type="ARBA" id="ARBA00004141"/>
    </source>
</evidence>
<dbReference type="InterPro" id="IPR013525">
    <property type="entry name" value="ABC2_TM"/>
</dbReference>
<dbReference type="PIRSF" id="PIRSF006648">
    <property type="entry name" value="DrrB"/>
    <property type="match status" value="1"/>
</dbReference>
<keyword evidence="3 6" id="KW-1133">Transmembrane helix</keyword>
<feature type="transmembrane region" description="Helical" evidence="6">
    <location>
        <begin position="140"/>
        <end position="164"/>
    </location>
</feature>
<dbReference type="PROSITE" id="PS51012">
    <property type="entry name" value="ABC_TM2"/>
    <property type="match status" value="1"/>
</dbReference>
<accession>A0ABQ5QZZ0</accession>
<evidence type="ECO:0000256" key="3">
    <source>
        <dbReference type="ARBA" id="ARBA00022989"/>
    </source>
</evidence>
<reference evidence="8" key="1">
    <citation type="submission" date="2022-12" db="EMBL/GenBank/DDBJ databases">
        <title>New Phytohabitans aurantiacus sp. RD004123 nov., an actinomycete isolated from soil.</title>
        <authorList>
            <person name="Triningsih D.W."/>
            <person name="Harunari E."/>
            <person name="Igarashi Y."/>
        </authorList>
    </citation>
    <scope>NUCLEOTIDE SEQUENCE</scope>
    <source>
        <strain evidence="8">RD004123</strain>
    </source>
</reference>
<comment type="caution">
    <text evidence="8">The sequence shown here is derived from an EMBL/GenBank/DDBJ whole genome shotgun (WGS) entry which is preliminary data.</text>
</comment>
<protein>
    <recommendedName>
        <fullName evidence="6">Transport permease protein</fullName>
    </recommendedName>
</protein>
<feature type="transmembrane region" description="Helical" evidence="6">
    <location>
        <begin position="231"/>
        <end position="253"/>
    </location>
</feature>
<dbReference type="InterPro" id="IPR051784">
    <property type="entry name" value="Nod_factor_ABC_transporter"/>
</dbReference>
<proteinExistence type="inferred from homology"/>
<comment type="similarity">
    <text evidence="6">Belongs to the ABC-2 integral membrane protein family.</text>
</comment>
<dbReference type="PANTHER" id="PTHR43229">
    <property type="entry name" value="NODULATION PROTEIN J"/>
    <property type="match status" value="1"/>
</dbReference>
<keyword evidence="6" id="KW-1003">Cell membrane</keyword>
<evidence type="ECO:0000256" key="2">
    <source>
        <dbReference type="ARBA" id="ARBA00022692"/>
    </source>
</evidence>
<dbReference type="PANTHER" id="PTHR43229:SF2">
    <property type="entry name" value="NODULATION PROTEIN J"/>
    <property type="match status" value="1"/>
</dbReference>
<keyword evidence="5" id="KW-0046">Antibiotic resistance</keyword>
<evidence type="ECO:0000313" key="9">
    <source>
        <dbReference type="Proteomes" id="UP001144280"/>
    </source>
</evidence>
<feature type="transmembrane region" description="Helical" evidence="6">
    <location>
        <begin position="104"/>
        <end position="128"/>
    </location>
</feature>
<feature type="domain" description="ABC transmembrane type-2" evidence="7">
    <location>
        <begin position="29"/>
        <end position="256"/>
    </location>
</feature>
<evidence type="ECO:0000256" key="5">
    <source>
        <dbReference type="ARBA" id="ARBA00023251"/>
    </source>
</evidence>
<feature type="transmembrane region" description="Helical" evidence="6">
    <location>
        <begin position="176"/>
        <end position="193"/>
    </location>
</feature>
<keyword evidence="2 6" id="KW-0812">Transmembrane</keyword>
<sequence>MSTVPASVAVTQCLALSWRGIVKIRRHPLVLADVVLGPAVFLVLFVYVFGGAIDGSTDRYLQFVLPGILGLMTLLATMGVGVALCQDLQSGVFDRIRSLPTLRIAPLVGAIGGDAVRQVVAIAALLGFGTLLGFRFQTDALAVLAACGLAIAFALSLSWVWVLLGLLMKDAQAVQGVGAMLIFPLSFASNIFVPPGTMPGWLRAFVEVNPIRHLMDAMRGLMVGGPVATPVLWTLMWMVVFVVVFAPLALAAYRRSTR</sequence>